<evidence type="ECO:0000259" key="1">
    <source>
        <dbReference type="Pfam" id="PF00326"/>
    </source>
</evidence>
<reference evidence="3 4" key="1">
    <citation type="submission" date="2022-09" db="EMBL/GenBank/DDBJ databases">
        <title>New species of Phenylobacterium.</title>
        <authorList>
            <person name="Mieszkin S."/>
        </authorList>
    </citation>
    <scope>NUCLEOTIDE SEQUENCE [LARGE SCALE GENOMIC DNA]</scope>
    <source>
        <strain evidence="3 4">HK31-G</strain>
    </source>
</reference>
<name>A0ABW6CMU4_9CAUL</name>
<feature type="domain" description="Dipeptidylpeptidase IV N-terminal" evidence="2">
    <location>
        <begin position="112"/>
        <end position="435"/>
    </location>
</feature>
<evidence type="ECO:0000313" key="4">
    <source>
        <dbReference type="Proteomes" id="UP001598130"/>
    </source>
</evidence>
<dbReference type="SUPFAM" id="SSF82171">
    <property type="entry name" value="DPP6 N-terminal domain-like"/>
    <property type="match status" value="1"/>
</dbReference>
<dbReference type="Gene3D" id="3.40.50.1820">
    <property type="entry name" value="alpha/beta hydrolase"/>
    <property type="match status" value="1"/>
</dbReference>
<dbReference type="InterPro" id="IPR001375">
    <property type="entry name" value="Peptidase_S9_cat"/>
</dbReference>
<dbReference type="InterPro" id="IPR050278">
    <property type="entry name" value="Serine_Prot_S9B/DPPIV"/>
</dbReference>
<dbReference type="RefSeq" id="WP_377367669.1">
    <property type="nucleotide sequence ID" value="NZ_JAOTJD010000004.1"/>
</dbReference>
<keyword evidence="4" id="KW-1185">Reference proteome</keyword>
<dbReference type="Pfam" id="PF00930">
    <property type="entry name" value="DPPIV_N"/>
    <property type="match status" value="1"/>
</dbReference>
<gene>
    <name evidence="3" type="ORF">OCL97_03590</name>
</gene>
<comment type="caution">
    <text evidence="3">The sequence shown here is derived from an EMBL/GenBank/DDBJ whole genome shotgun (WGS) entry which is preliminary data.</text>
</comment>
<dbReference type="InterPro" id="IPR029058">
    <property type="entry name" value="AB_hydrolase_fold"/>
</dbReference>
<dbReference type="Pfam" id="PF00326">
    <property type="entry name" value="Peptidase_S9"/>
    <property type="match status" value="1"/>
</dbReference>
<evidence type="ECO:0000259" key="2">
    <source>
        <dbReference type="Pfam" id="PF00930"/>
    </source>
</evidence>
<evidence type="ECO:0000313" key="3">
    <source>
        <dbReference type="EMBL" id="MFD3263046.1"/>
    </source>
</evidence>
<dbReference type="EMBL" id="JAOTJD010000004">
    <property type="protein sequence ID" value="MFD3263046.1"/>
    <property type="molecule type" value="Genomic_DNA"/>
</dbReference>
<protein>
    <submittedName>
        <fullName evidence="3">S9 family peptidase</fullName>
    </submittedName>
</protein>
<dbReference type="Proteomes" id="UP001598130">
    <property type="component" value="Unassembled WGS sequence"/>
</dbReference>
<dbReference type="PANTHER" id="PTHR11731">
    <property type="entry name" value="PROTEASE FAMILY S9B,C DIPEPTIDYL-PEPTIDASE IV-RELATED"/>
    <property type="match status" value="1"/>
</dbReference>
<feature type="domain" description="Peptidase S9 prolyl oligopeptidase catalytic" evidence="1">
    <location>
        <begin position="525"/>
        <end position="721"/>
    </location>
</feature>
<dbReference type="InterPro" id="IPR002469">
    <property type="entry name" value="Peptidase_S9B_N"/>
</dbReference>
<sequence length="727" mass="80059">MVGAANAEKLTAERVYAAPDLTGPRARGVTLSPDGLMVSYLKAKADDVRMTDLWAADVAGGEPRLLLDARDLIPKDRELSEAEKSRRERQGVQTRGVVAYDWDEEGRFILVPVEGDLWLYTVAGGKVSRLTNSAADEIDAKVSPRGGFVSFVRDDNLFVVPSQGGAERALTADGSELTSWGTADYIAQEEMARQTGYWWSPDETRIALTHVDQTGVDVVERLDIGATGATIVNQRYPRVGRPNSVVTLHVADVATGKRVKIDLGAETDIYLARVDWSKDGKTLYLQRQSRDQRRLDLLAADPATGETRVLLTETSPHWVELTDDFRPLKDGGFLWSSEKSGWRHLYLHGADGKAVGAVTQGDWPVDAIAGVDEARGVVTFTAFKDNPIERRLYEVAFRSPAEPRALTPAGGWWTVKMARAGGAFVGAYEDPATPPRTGLYRADGTLVRWIEENSLNQSHPYAPYAARLRTPTYGTVKAADGQDLWWSLRTPPGFDPAKRYPVIVQVYGGPGSATVRKIWHNPADQLFLEAGYILFSLDNRGTPNRSTAFKTAIDRRLGKLEVDDQMAGVAYLKSLAYVDPARIGVTGWSYGGYMSLLLMTAENSPYAATVAGAPPTEWTLYDTHYTERYMGTPKTDPASYADSDVLNRVGRLKSGSLLLMHGMADDNVTFDNSTRLMAALQAQGTTFETMMYPGLRHRAGWTQTHLLHRMRTTLDFFGRKLAPVAAE</sequence>
<dbReference type="SUPFAM" id="SSF53474">
    <property type="entry name" value="alpha/beta-Hydrolases"/>
    <property type="match status" value="1"/>
</dbReference>
<organism evidence="3 4">
    <name type="scientific">Phenylobacterium ferrooxidans</name>
    <dbReference type="NCBI Taxonomy" id="2982689"/>
    <lineage>
        <taxon>Bacteria</taxon>
        <taxon>Pseudomonadati</taxon>
        <taxon>Pseudomonadota</taxon>
        <taxon>Alphaproteobacteria</taxon>
        <taxon>Caulobacterales</taxon>
        <taxon>Caulobacteraceae</taxon>
        <taxon>Phenylobacterium</taxon>
    </lineage>
</organism>
<accession>A0ABW6CMU4</accession>
<dbReference type="PANTHER" id="PTHR11731:SF193">
    <property type="entry name" value="DIPEPTIDYL PEPTIDASE 9"/>
    <property type="match status" value="1"/>
</dbReference>
<dbReference type="Gene3D" id="2.140.10.30">
    <property type="entry name" value="Dipeptidylpeptidase IV, N-terminal domain"/>
    <property type="match status" value="1"/>
</dbReference>
<proteinExistence type="predicted"/>